<evidence type="ECO:0000256" key="6">
    <source>
        <dbReference type="SAM" id="MobiDB-lite"/>
    </source>
</evidence>
<comment type="subcellular location">
    <subcellularLocation>
        <location evidence="1">Membrane</location>
        <topology evidence="1">Multi-pass membrane protein</topology>
    </subcellularLocation>
</comment>
<feature type="transmembrane region" description="Helical" evidence="7">
    <location>
        <begin position="329"/>
        <end position="352"/>
    </location>
</feature>
<feature type="transmembrane region" description="Helical" evidence="7">
    <location>
        <begin position="399"/>
        <end position="421"/>
    </location>
</feature>
<feature type="transmembrane region" description="Helical" evidence="7">
    <location>
        <begin position="296"/>
        <end position="314"/>
    </location>
</feature>
<dbReference type="PANTHER" id="PTHR23505">
    <property type="entry name" value="SPINSTER"/>
    <property type="match status" value="1"/>
</dbReference>
<feature type="compositionally biased region" description="Polar residues" evidence="6">
    <location>
        <begin position="441"/>
        <end position="458"/>
    </location>
</feature>
<feature type="compositionally biased region" description="Basic and acidic residues" evidence="6">
    <location>
        <begin position="429"/>
        <end position="439"/>
    </location>
</feature>
<feature type="transmembrane region" description="Helical" evidence="7">
    <location>
        <begin position="12"/>
        <end position="35"/>
    </location>
</feature>
<feature type="transmembrane region" description="Helical" evidence="7">
    <location>
        <begin position="364"/>
        <end position="387"/>
    </location>
</feature>
<feature type="transmembrane region" description="Helical" evidence="7">
    <location>
        <begin position="78"/>
        <end position="96"/>
    </location>
</feature>
<keyword evidence="2" id="KW-0813">Transport</keyword>
<dbReference type="InterPro" id="IPR020846">
    <property type="entry name" value="MFS_dom"/>
</dbReference>
<feature type="transmembrane region" description="Helical" evidence="7">
    <location>
        <begin position="102"/>
        <end position="125"/>
    </location>
</feature>
<dbReference type="EMBL" id="JAKIKT010000005">
    <property type="protein sequence ID" value="MCL2914946.1"/>
    <property type="molecule type" value="Genomic_DNA"/>
</dbReference>
<dbReference type="InterPro" id="IPR044770">
    <property type="entry name" value="MFS_spinster-like"/>
</dbReference>
<evidence type="ECO:0000256" key="5">
    <source>
        <dbReference type="ARBA" id="ARBA00023136"/>
    </source>
</evidence>
<reference evidence="9 10" key="1">
    <citation type="submission" date="2022-01" db="EMBL/GenBank/DDBJ databases">
        <title>Whole genome-based taxonomy of the Shewanellaceae.</title>
        <authorList>
            <person name="Martin-Rodriguez A.J."/>
        </authorList>
    </citation>
    <scope>NUCLEOTIDE SEQUENCE [LARGE SCALE GENOMIC DNA]</scope>
    <source>
        <strain evidence="9 10">DSM 21332</strain>
    </source>
</reference>
<protein>
    <submittedName>
        <fullName evidence="9">MFS transporter</fullName>
    </submittedName>
</protein>
<feature type="transmembrane region" description="Helical" evidence="7">
    <location>
        <begin position="137"/>
        <end position="164"/>
    </location>
</feature>
<feature type="transmembrane region" description="Helical" evidence="7">
    <location>
        <begin position="47"/>
        <end position="66"/>
    </location>
</feature>
<organism evidence="9 10">
    <name type="scientific">Shewanella corallii</name>
    <dbReference type="NCBI Taxonomy" id="560080"/>
    <lineage>
        <taxon>Bacteria</taxon>
        <taxon>Pseudomonadati</taxon>
        <taxon>Pseudomonadota</taxon>
        <taxon>Gammaproteobacteria</taxon>
        <taxon>Alteromonadales</taxon>
        <taxon>Shewanellaceae</taxon>
        <taxon>Shewanella</taxon>
    </lineage>
</organism>
<feature type="region of interest" description="Disordered" evidence="6">
    <location>
        <begin position="429"/>
        <end position="458"/>
    </location>
</feature>
<dbReference type="PROSITE" id="PS50850">
    <property type="entry name" value="MFS"/>
    <property type="match status" value="1"/>
</dbReference>
<evidence type="ECO:0000313" key="10">
    <source>
        <dbReference type="Proteomes" id="UP001202831"/>
    </source>
</evidence>
<name>A0ABT0N926_9GAMM</name>
<evidence type="ECO:0000256" key="7">
    <source>
        <dbReference type="SAM" id="Phobius"/>
    </source>
</evidence>
<proteinExistence type="predicted"/>
<feature type="transmembrane region" description="Helical" evidence="7">
    <location>
        <begin position="265"/>
        <end position="284"/>
    </location>
</feature>
<keyword evidence="3 7" id="KW-0812">Transmembrane</keyword>
<feature type="transmembrane region" description="Helical" evidence="7">
    <location>
        <begin position="170"/>
        <end position="187"/>
    </location>
</feature>
<feature type="transmembrane region" description="Helical" evidence="7">
    <location>
        <begin position="227"/>
        <end position="245"/>
    </location>
</feature>
<dbReference type="InterPro" id="IPR011701">
    <property type="entry name" value="MFS"/>
</dbReference>
<dbReference type="InterPro" id="IPR036259">
    <property type="entry name" value="MFS_trans_sf"/>
</dbReference>
<dbReference type="SUPFAM" id="SSF103473">
    <property type="entry name" value="MFS general substrate transporter"/>
    <property type="match status" value="1"/>
</dbReference>
<sequence>MNNIRAFVKQHGLLLLLTAVYIQMFTGRQILAVMIEPIKQEFNASDAQMGVVTGLAFALVFALLCLPAGRVADRVNRTHLLAFCTFVWTVTTWLGARVEALWVLIGLRMLVAVAEVPVASASISLISDVYPINRRAFAISIFSSAATFSAILALSLGAYIVNLIGWRDSFALVALPVLPLALSLWLIREPERHQSTRSPNTHHRGESLLKGIWPAVITLWQDKRIRLLILAAALGTLGSNAYAMWNASFLVRSHSMSLQNAGLLAGTIAGGASATGMLLSGYLADKQHGQKSPLDLAIKGHLLGLLALLIYLLFPSEYYLQLGDVRLPLAMLPCALAGFFSVFWVGPSMAVLTEWVAPSIRGIAVSLQTLLVTLLGFGVGPVVAGAISDILTPWFGSDSLRMAILISNISVLGSVILLVRLKRHSVTSDKHSSQQEANEHQGFTETDTTEYQGSTSSR</sequence>
<keyword evidence="5 7" id="KW-0472">Membrane</keyword>
<evidence type="ECO:0000259" key="8">
    <source>
        <dbReference type="PROSITE" id="PS50850"/>
    </source>
</evidence>
<accession>A0ABT0N926</accession>
<keyword evidence="4 7" id="KW-1133">Transmembrane helix</keyword>
<evidence type="ECO:0000256" key="2">
    <source>
        <dbReference type="ARBA" id="ARBA00022448"/>
    </source>
</evidence>
<dbReference type="RefSeq" id="WP_249249567.1">
    <property type="nucleotide sequence ID" value="NZ_JAKIKT010000005.1"/>
</dbReference>
<evidence type="ECO:0000256" key="4">
    <source>
        <dbReference type="ARBA" id="ARBA00022989"/>
    </source>
</evidence>
<dbReference type="Pfam" id="PF07690">
    <property type="entry name" value="MFS_1"/>
    <property type="match status" value="1"/>
</dbReference>
<keyword evidence="10" id="KW-1185">Reference proteome</keyword>
<dbReference type="Gene3D" id="1.20.1250.20">
    <property type="entry name" value="MFS general substrate transporter like domains"/>
    <property type="match status" value="1"/>
</dbReference>
<dbReference type="Proteomes" id="UP001202831">
    <property type="component" value="Unassembled WGS sequence"/>
</dbReference>
<evidence type="ECO:0000313" key="9">
    <source>
        <dbReference type="EMBL" id="MCL2914946.1"/>
    </source>
</evidence>
<feature type="domain" description="Major facilitator superfamily (MFS) profile" evidence="8">
    <location>
        <begin position="12"/>
        <end position="425"/>
    </location>
</feature>
<dbReference type="PANTHER" id="PTHR23505:SF79">
    <property type="entry name" value="PROTEIN SPINSTER"/>
    <property type="match status" value="1"/>
</dbReference>
<gene>
    <name evidence="9" type="ORF">L2725_14395</name>
</gene>
<evidence type="ECO:0000256" key="3">
    <source>
        <dbReference type="ARBA" id="ARBA00022692"/>
    </source>
</evidence>
<evidence type="ECO:0000256" key="1">
    <source>
        <dbReference type="ARBA" id="ARBA00004141"/>
    </source>
</evidence>
<comment type="caution">
    <text evidence="9">The sequence shown here is derived from an EMBL/GenBank/DDBJ whole genome shotgun (WGS) entry which is preliminary data.</text>
</comment>